<dbReference type="Proteomes" id="UP001321700">
    <property type="component" value="Unassembled WGS sequence"/>
</dbReference>
<dbReference type="InterPro" id="IPR050300">
    <property type="entry name" value="GDXG_lipolytic_enzyme"/>
</dbReference>
<dbReference type="InterPro" id="IPR029058">
    <property type="entry name" value="AB_hydrolase_fold"/>
</dbReference>
<keyword evidence="6" id="KW-1185">Reference proteome</keyword>
<reference evidence="5 6" key="1">
    <citation type="submission" date="2023-08" db="EMBL/GenBank/DDBJ databases">
        <title>Rhodoferax potami sp. nov. and Rhodoferax mekongensis sp. nov., isolated from the Mekong River in Thailand.</title>
        <authorList>
            <person name="Kitikhun S."/>
            <person name="Charoenyingcharoen P."/>
            <person name="Siriarchawattana P."/>
            <person name="Likhitrattanapisal S."/>
            <person name="Nilsakha T."/>
            <person name="Chanpet A."/>
            <person name="Rattanawaree P."/>
            <person name="Ingsriswang S."/>
        </authorList>
    </citation>
    <scope>NUCLEOTIDE SEQUENCE [LARGE SCALE GENOMIC DNA]</scope>
    <source>
        <strain evidence="5 6">TBRC 17660</strain>
    </source>
</reference>
<keyword evidence="3" id="KW-0732">Signal</keyword>
<evidence type="ECO:0000256" key="3">
    <source>
        <dbReference type="SAM" id="SignalP"/>
    </source>
</evidence>
<comment type="caution">
    <text evidence="5">The sequence shown here is derived from an EMBL/GenBank/DDBJ whole genome shotgun (WGS) entry which is preliminary data.</text>
</comment>
<dbReference type="PANTHER" id="PTHR48081">
    <property type="entry name" value="AB HYDROLASE SUPERFAMILY PROTEIN C4A8.06C"/>
    <property type="match status" value="1"/>
</dbReference>
<gene>
    <name evidence="5" type="ORF">RAE19_00180</name>
</gene>
<evidence type="ECO:0000259" key="4">
    <source>
        <dbReference type="Pfam" id="PF20434"/>
    </source>
</evidence>
<feature type="compositionally biased region" description="Basic and acidic residues" evidence="2">
    <location>
        <begin position="43"/>
        <end position="53"/>
    </location>
</feature>
<evidence type="ECO:0000313" key="6">
    <source>
        <dbReference type="Proteomes" id="UP001321700"/>
    </source>
</evidence>
<dbReference type="GO" id="GO:0016787">
    <property type="term" value="F:hydrolase activity"/>
    <property type="evidence" value="ECO:0007669"/>
    <property type="project" value="UniProtKB-KW"/>
</dbReference>
<feature type="signal peptide" evidence="3">
    <location>
        <begin position="1"/>
        <end position="29"/>
    </location>
</feature>
<dbReference type="RefSeq" id="WP_313873028.1">
    <property type="nucleotide sequence ID" value="NZ_JAVBIK010000001.1"/>
</dbReference>
<feature type="region of interest" description="Disordered" evidence="2">
    <location>
        <begin position="43"/>
        <end position="62"/>
    </location>
</feature>
<dbReference type="PANTHER" id="PTHR48081:SF33">
    <property type="entry name" value="KYNURENINE FORMAMIDASE"/>
    <property type="match status" value="1"/>
</dbReference>
<dbReference type="Pfam" id="PF20434">
    <property type="entry name" value="BD-FAE"/>
    <property type="match status" value="1"/>
</dbReference>
<protein>
    <submittedName>
        <fullName evidence="5">Alpha/beta hydrolase</fullName>
    </submittedName>
</protein>
<proteinExistence type="predicted"/>
<keyword evidence="1 5" id="KW-0378">Hydrolase</keyword>
<dbReference type="Gene3D" id="3.40.50.1820">
    <property type="entry name" value="alpha/beta hydrolase"/>
    <property type="match status" value="1"/>
</dbReference>
<feature type="domain" description="BD-FAE-like" evidence="4">
    <location>
        <begin position="85"/>
        <end position="193"/>
    </location>
</feature>
<dbReference type="EMBL" id="JAVBIK010000001">
    <property type="protein sequence ID" value="MDT7517176.1"/>
    <property type="molecule type" value="Genomic_DNA"/>
</dbReference>
<organism evidence="5 6">
    <name type="scientific">Rhodoferax potami</name>
    <dbReference type="NCBI Taxonomy" id="3068338"/>
    <lineage>
        <taxon>Bacteria</taxon>
        <taxon>Pseudomonadati</taxon>
        <taxon>Pseudomonadota</taxon>
        <taxon>Betaproteobacteria</taxon>
        <taxon>Burkholderiales</taxon>
        <taxon>Comamonadaceae</taxon>
        <taxon>Rhodoferax</taxon>
    </lineage>
</organism>
<evidence type="ECO:0000313" key="5">
    <source>
        <dbReference type="EMBL" id="MDT7517176.1"/>
    </source>
</evidence>
<evidence type="ECO:0000256" key="2">
    <source>
        <dbReference type="SAM" id="MobiDB-lite"/>
    </source>
</evidence>
<evidence type="ECO:0000256" key="1">
    <source>
        <dbReference type="ARBA" id="ARBA00022801"/>
    </source>
</evidence>
<name>A0ABU3KHV9_9BURK</name>
<feature type="chain" id="PRO_5045174972" evidence="3">
    <location>
        <begin position="30"/>
        <end position="328"/>
    </location>
</feature>
<accession>A0ABU3KHV9</accession>
<sequence length="328" mass="35277">MNLPRFGFRASLLPLLCAALWVCATPSHADNVLDRIKQRIMERRDSGDRRGAEESLEAPDGGTASEARFRVLRDVPYGSDALQKMDVYLPDTQAAGPAPVIFMVHGGAWRTGDKRNGNVVDNKAHRWLAKGLVFVSINNRLLPEADPLDQVRDVAQALSVAQNQARSWGADPKQFVLMGHSAGAHLVALLSASSVYGPQAGAQGWLGSVLLDSAALDVAGIMKARHYKLYDPAFGTDPDFWRAVSPLHQLQGSAKPMLAVCSTRRGDSCAQAQAFSQQALVVGVRVQVSGQDLSHGEINKNLGLAGNYTDTVEGFLATLSPALSSRLR</sequence>
<dbReference type="SUPFAM" id="SSF53474">
    <property type="entry name" value="alpha/beta-Hydrolases"/>
    <property type="match status" value="1"/>
</dbReference>
<dbReference type="InterPro" id="IPR049492">
    <property type="entry name" value="BD-FAE-like_dom"/>
</dbReference>